<reference evidence="2 3" key="1">
    <citation type="journal article" date="2024" name="BMC Genomics">
        <title>De novo assembly and annotation of Popillia japonica's genome with initial clues to its potential as an invasive pest.</title>
        <authorList>
            <person name="Cucini C."/>
            <person name="Boschi S."/>
            <person name="Funari R."/>
            <person name="Cardaioli E."/>
            <person name="Iannotti N."/>
            <person name="Marturano G."/>
            <person name="Paoli F."/>
            <person name="Bruttini M."/>
            <person name="Carapelli A."/>
            <person name="Frati F."/>
            <person name="Nardi F."/>
        </authorList>
    </citation>
    <scope>NUCLEOTIDE SEQUENCE [LARGE SCALE GENOMIC DNA]</scope>
    <source>
        <strain evidence="2">DMR45628</strain>
    </source>
</reference>
<feature type="signal peptide" evidence="1">
    <location>
        <begin position="1"/>
        <end position="18"/>
    </location>
</feature>
<name>A0AAW1LV66_POPJA</name>
<keyword evidence="3" id="KW-1185">Reference proteome</keyword>
<gene>
    <name evidence="2" type="ORF">QE152_g9905</name>
</gene>
<dbReference type="Proteomes" id="UP001458880">
    <property type="component" value="Unassembled WGS sequence"/>
</dbReference>
<evidence type="ECO:0000313" key="2">
    <source>
        <dbReference type="EMBL" id="KAK9738395.1"/>
    </source>
</evidence>
<proteinExistence type="predicted"/>
<dbReference type="EMBL" id="JASPKY010000087">
    <property type="protein sequence ID" value="KAK9738395.1"/>
    <property type="molecule type" value="Genomic_DNA"/>
</dbReference>
<evidence type="ECO:0000313" key="3">
    <source>
        <dbReference type="Proteomes" id="UP001458880"/>
    </source>
</evidence>
<protein>
    <submittedName>
        <fullName evidence="2">Uncharacterized protein</fullName>
    </submittedName>
</protein>
<keyword evidence="1" id="KW-0732">Signal</keyword>
<feature type="chain" id="PRO_5043844778" evidence="1">
    <location>
        <begin position="19"/>
        <end position="246"/>
    </location>
</feature>
<evidence type="ECO:0000256" key="1">
    <source>
        <dbReference type="SAM" id="SignalP"/>
    </source>
</evidence>
<organism evidence="2 3">
    <name type="scientific">Popillia japonica</name>
    <name type="common">Japanese beetle</name>
    <dbReference type="NCBI Taxonomy" id="7064"/>
    <lineage>
        <taxon>Eukaryota</taxon>
        <taxon>Metazoa</taxon>
        <taxon>Ecdysozoa</taxon>
        <taxon>Arthropoda</taxon>
        <taxon>Hexapoda</taxon>
        <taxon>Insecta</taxon>
        <taxon>Pterygota</taxon>
        <taxon>Neoptera</taxon>
        <taxon>Endopterygota</taxon>
        <taxon>Coleoptera</taxon>
        <taxon>Polyphaga</taxon>
        <taxon>Scarabaeiformia</taxon>
        <taxon>Scarabaeidae</taxon>
        <taxon>Rutelinae</taxon>
        <taxon>Popillia</taxon>
    </lineage>
</organism>
<dbReference type="AlphaFoldDB" id="A0AAW1LV66"/>
<accession>A0AAW1LV66</accession>
<comment type="caution">
    <text evidence="2">The sequence shown here is derived from an EMBL/GenBank/DDBJ whole genome shotgun (WGS) entry which is preliminary data.</text>
</comment>
<sequence length="246" mass="27326">MFWISIIVLSALCTTINSSWLQDITGKGWDLTNEISIRVDEIQNRSLSVLERHSLRMDIAGIGISASKIPGENKIEIDVYYGNGVEESRVMAVGALMLAAIGGLALQSLATAKLSLLLSSILGISKLFEHSTKNEHVNQRPYVKYQELSPIVSYDVASSPALVPEISDLRTSLPAIELHNYQSYPSPIHEAVQARTQSHISDSSITNEIKQQVISLQEQPLALQKRHYTKRLRNKDSSTNRLNAIY</sequence>